<name>A0A7C5VIT5_9DEIN</name>
<evidence type="ECO:0000313" key="1">
    <source>
        <dbReference type="EMBL" id="HHM67273.1"/>
    </source>
</evidence>
<gene>
    <name evidence="1" type="ORF">ENM28_00845</name>
</gene>
<protein>
    <submittedName>
        <fullName evidence="1">Uncharacterized protein</fullName>
    </submittedName>
</protein>
<organism evidence="1">
    <name type="scientific">Thermus caliditerrae</name>
    <dbReference type="NCBI Taxonomy" id="1330700"/>
    <lineage>
        <taxon>Bacteria</taxon>
        <taxon>Thermotogati</taxon>
        <taxon>Deinococcota</taxon>
        <taxon>Deinococci</taxon>
        <taxon>Thermales</taxon>
        <taxon>Thermaceae</taxon>
        <taxon>Thermus</taxon>
    </lineage>
</organism>
<dbReference type="EMBL" id="DRXE01000032">
    <property type="protein sequence ID" value="HHM67273.1"/>
    <property type="molecule type" value="Genomic_DNA"/>
</dbReference>
<proteinExistence type="predicted"/>
<sequence>MQGVRFKVITGNDPDIFQERLNRFVQDLPENVVLVDVKFAVTEGPSPLFAALVQYKEVEAWRD</sequence>
<comment type="caution">
    <text evidence="1">The sequence shown here is derived from an EMBL/GenBank/DDBJ whole genome shotgun (WGS) entry which is preliminary data.</text>
</comment>
<dbReference type="AlphaFoldDB" id="A0A7C5VIT5"/>
<dbReference type="RefSeq" id="WP_038045369.1">
    <property type="nucleotide sequence ID" value="NZ_JAKEDT010000013.1"/>
</dbReference>
<reference evidence="1" key="1">
    <citation type="journal article" date="2020" name="mSystems">
        <title>Genome- and Community-Level Interaction Insights into Carbon Utilization and Element Cycling Functions of Hydrothermarchaeota in Hydrothermal Sediment.</title>
        <authorList>
            <person name="Zhou Z."/>
            <person name="Liu Y."/>
            <person name="Xu W."/>
            <person name="Pan J."/>
            <person name="Luo Z.H."/>
            <person name="Li M."/>
        </authorList>
    </citation>
    <scope>NUCLEOTIDE SEQUENCE [LARGE SCALE GENOMIC DNA]</scope>
    <source>
        <strain evidence="1">SpSt-1071</strain>
    </source>
</reference>
<accession>A0A7C5VIT5</accession>
<dbReference type="OrthoDB" id="33082at2"/>